<evidence type="ECO:0000313" key="4">
    <source>
        <dbReference type="Proteomes" id="UP000289703"/>
    </source>
</evidence>
<accession>A0A4Q1JQ42</accession>
<dbReference type="Gene3D" id="3.50.70.10">
    <property type="match status" value="1"/>
</dbReference>
<dbReference type="InterPro" id="IPR016087">
    <property type="entry name" value="Chalcone_isomerase"/>
</dbReference>
<dbReference type="InterPro" id="IPR036298">
    <property type="entry name" value="Chalcone_isomerase_sf"/>
</dbReference>
<evidence type="ECO:0000313" key="3">
    <source>
        <dbReference type="EMBL" id="RXQ97532.1"/>
    </source>
</evidence>
<proteinExistence type="predicted"/>
<evidence type="ECO:0000259" key="2">
    <source>
        <dbReference type="Pfam" id="PF16036"/>
    </source>
</evidence>
<keyword evidence="1" id="KW-0732">Signal</keyword>
<dbReference type="OrthoDB" id="270742at2"/>
<protein>
    <submittedName>
        <fullName evidence="3">Chalcone isomerase</fullName>
    </submittedName>
</protein>
<dbReference type="Proteomes" id="UP000289703">
    <property type="component" value="Unassembled WGS sequence"/>
</dbReference>
<feature type="chain" id="PRO_5020304706" evidence="1">
    <location>
        <begin position="23"/>
        <end position="184"/>
    </location>
</feature>
<comment type="caution">
    <text evidence="3">The sequence shown here is derived from an EMBL/GenBank/DDBJ whole genome shotgun (WGS) entry which is preliminary data.</text>
</comment>
<organism evidence="3 4">
    <name type="scientific">Ancylomarina salipaludis</name>
    <dbReference type="NCBI Taxonomy" id="2501299"/>
    <lineage>
        <taxon>Bacteria</taxon>
        <taxon>Pseudomonadati</taxon>
        <taxon>Bacteroidota</taxon>
        <taxon>Bacteroidia</taxon>
        <taxon>Marinilabiliales</taxon>
        <taxon>Marinifilaceae</taxon>
        <taxon>Ancylomarina</taxon>
    </lineage>
</organism>
<dbReference type="SUPFAM" id="SSF54626">
    <property type="entry name" value="Chalcone isomerase"/>
    <property type="match status" value="1"/>
</dbReference>
<gene>
    <name evidence="3" type="ORF">EO244_01195</name>
</gene>
<dbReference type="AlphaFoldDB" id="A0A4Q1JQ42"/>
<feature type="signal peptide" evidence="1">
    <location>
        <begin position="1"/>
        <end position="22"/>
    </location>
</feature>
<dbReference type="GO" id="GO:0016872">
    <property type="term" value="F:intramolecular lyase activity"/>
    <property type="evidence" value="ECO:0007669"/>
    <property type="project" value="InterPro"/>
</dbReference>
<sequence length="184" mass="20619">MKKIIIPIVLALFSLNSISQNKAEIFPKKLSINNQELLLKGTGTRVKLWMDMYTLGLFISDTKQDASHTVSSDETAVVRLSIISGLITAEKMDKAIREGFEKSTQGKPEAIQSEINAFLDVFKQGVEKKDLFQFSYIPESGTTISKNGKELTKINGLAFKQALWGIWLGKNPVDKRLKDELLKK</sequence>
<name>A0A4Q1JQ42_9BACT</name>
<feature type="domain" description="Chalcone isomerase" evidence="2">
    <location>
        <begin position="26"/>
        <end position="182"/>
    </location>
</feature>
<keyword evidence="4" id="KW-1185">Reference proteome</keyword>
<keyword evidence="3" id="KW-0413">Isomerase</keyword>
<dbReference type="Pfam" id="PF16036">
    <property type="entry name" value="Chalcone_3"/>
    <property type="match status" value="1"/>
</dbReference>
<dbReference type="InterPro" id="IPR016088">
    <property type="entry name" value="Chalcone_isomerase_3-sand"/>
</dbReference>
<dbReference type="RefSeq" id="WP_129252135.1">
    <property type="nucleotide sequence ID" value="NZ_SAXA01000001.1"/>
</dbReference>
<reference evidence="3 4" key="1">
    <citation type="submission" date="2019-01" db="EMBL/GenBank/DDBJ databases">
        <title>Ancylomarina salipaludis sp. nov., isolated from a salt marsh.</title>
        <authorList>
            <person name="Yoon J.-H."/>
        </authorList>
    </citation>
    <scope>NUCLEOTIDE SEQUENCE [LARGE SCALE GENOMIC DNA]</scope>
    <source>
        <strain evidence="3 4">SHSM-M15</strain>
    </source>
</reference>
<evidence type="ECO:0000256" key="1">
    <source>
        <dbReference type="SAM" id="SignalP"/>
    </source>
</evidence>
<dbReference type="EMBL" id="SAXA01000001">
    <property type="protein sequence ID" value="RXQ97532.1"/>
    <property type="molecule type" value="Genomic_DNA"/>
</dbReference>